<gene>
    <name evidence="2" type="ORF">WDU96_00855</name>
</gene>
<dbReference type="EMBL" id="JBBDGL010000001">
    <property type="protein sequence ID" value="MEJ1154148.1"/>
    <property type="molecule type" value="Genomic_DNA"/>
</dbReference>
<feature type="region of interest" description="Disordered" evidence="1">
    <location>
        <begin position="141"/>
        <end position="244"/>
    </location>
</feature>
<dbReference type="RefSeq" id="WP_337336595.1">
    <property type="nucleotide sequence ID" value="NZ_JBBDGL010000001.1"/>
</dbReference>
<accession>A0ABU8LQJ3</accession>
<dbReference type="SUPFAM" id="SSF46785">
    <property type="entry name" value="Winged helix' DNA-binding domain"/>
    <property type="match status" value="1"/>
</dbReference>
<dbReference type="Proteomes" id="UP001368654">
    <property type="component" value="Unassembled WGS sequence"/>
</dbReference>
<reference evidence="2 3" key="1">
    <citation type="submission" date="2024-02" db="EMBL/GenBank/DDBJ databases">
        <authorList>
            <person name="Saticioglu I.B."/>
        </authorList>
    </citation>
    <scope>NUCLEOTIDE SEQUENCE [LARGE SCALE GENOMIC DNA]</scope>
    <source>
        <strain evidence="2 3">Mu-86</strain>
    </source>
</reference>
<feature type="compositionally biased region" description="Basic and acidic residues" evidence="1">
    <location>
        <begin position="199"/>
        <end position="231"/>
    </location>
</feature>
<evidence type="ECO:0000313" key="3">
    <source>
        <dbReference type="Proteomes" id="UP001368654"/>
    </source>
</evidence>
<protein>
    <recommendedName>
        <fullName evidence="4">MarR family transcriptional regulator</fullName>
    </recommendedName>
</protein>
<evidence type="ECO:0000256" key="1">
    <source>
        <dbReference type="SAM" id="MobiDB-lite"/>
    </source>
</evidence>
<name>A0ABU8LQJ3_9MICO</name>
<organism evidence="2 3">
    <name type="scientific">Microbacterium marmarense</name>
    <dbReference type="NCBI Taxonomy" id="3122051"/>
    <lineage>
        <taxon>Bacteria</taxon>
        <taxon>Bacillati</taxon>
        <taxon>Actinomycetota</taxon>
        <taxon>Actinomycetes</taxon>
        <taxon>Micrococcales</taxon>
        <taxon>Microbacteriaceae</taxon>
        <taxon>Microbacterium</taxon>
    </lineage>
</organism>
<dbReference type="InterPro" id="IPR036390">
    <property type="entry name" value="WH_DNA-bd_sf"/>
</dbReference>
<comment type="caution">
    <text evidence="2">The sequence shown here is derived from an EMBL/GenBank/DDBJ whole genome shotgun (WGS) entry which is preliminary data.</text>
</comment>
<dbReference type="Gene3D" id="1.10.10.10">
    <property type="entry name" value="Winged helix-like DNA-binding domain superfamily/Winged helix DNA-binding domain"/>
    <property type="match status" value="1"/>
</dbReference>
<sequence>MNTENDTTKGAVPAPRPLGFWLRVVDRLIADEFASTLDAEGVSRREWMLLTALSGDVDMPGSAERLARKGKHLQRLRKRGWADESGDGTWSLTDEGLATKARLDELVRGIRARVAGSVSPEDFATTLASLESIARELGWDENSSRGFRGRGFGRRRGHRRGHGRHGQHGHGWHGEHHHGHGGAGCGQAGPQGADSPSDQADREGEQSHDDRPCHHHGPEPLDHNIHHDHGPNMHRGFKPGTGEV</sequence>
<evidence type="ECO:0008006" key="4">
    <source>
        <dbReference type="Google" id="ProtNLM"/>
    </source>
</evidence>
<evidence type="ECO:0000313" key="2">
    <source>
        <dbReference type="EMBL" id="MEJ1154148.1"/>
    </source>
</evidence>
<keyword evidence="3" id="KW-1185">Reference proteome</keyword>
<proteinExistence type="predicted"/>
<feature type="compositionally biased region" description="Basic residues" evidence="1">
    <location>
        <begin position="147"/>
        <end position="180"/>
    </location>
</feature>
<dbReference type="InterPro" id="IPR036388">
    <property type="entry name" value="WH-like_DNA-bd_sf"/>
</dbReference>